<feature type="transmembrane region" description="Helical" evidence="2">
    <location>
        <begin position="281"/>
        <end position="304"/>
    </location>
</feature>
<keyword evidence="3" id="KW-0732">Signal</keyword>
<feature type="transmembrane region" description="Helical" evidence="2">
    <location>
        <begin position="139"/>
        <end position="160"/>
    </location>
</feature>
<evidence type="ECO:0000256" key="1">
    <source>
        <dbReference type="SAM" id="MobiDB-lite"/>
    </source>
</evidence>
<proteinExistence type="predicted"/>
<evidence type="ECO:0008006" key="6">
    <source>
        <dbReference type="Google" id="ProtNLM"/>
    </source>
</evidence>
<feature type="transmembrane region" description="Helical" evidence="2">
    <location>
        <begin position="242"/>
        <end position="261"/>
    </location>
</feature>
<dbReference type="KEGG" id="psl:Psta_1035"/>
<feature type="transmembrane region" description="Helical" evidence="2">
    <location>
        <begin position="389"/>
        <end position="413"/>
    </location>
</feature>
<dbReference type="Pfam" id="PF16980">
    <property type="entry name" value="CitMHS_2"/>
    <property type="match status" value="1"/>
</dbReference>
<evidence type="ECO:0000256" key="2">
    <source>
        <dbReference type="SAM" id="Phobius"/>
    </source>
</evidence>
<feature type="signal peptide" evidence="3">
    <location>
        <begin position="1"/>
        <end position="31"/>
    </location>
</feature>
<dbReference type="InterPro" id="IPR031566">
    <property type="entry name" value="CitMHS_2"/>
</dbReference>
<feature type="transmembrane region" description="Helical" evidence="2">
    <location>
        <begin position="359"/>
        <end position="377"/>
    </location>
</feature>
<sequence precursor="true">MTLSRPSSLQLIRTILSGLAIVACMASTSYSQEATPPETAPAEATAPEAVAEEPAAAAPAAEAPADDHKAGDHKEGDHAHDEAHGDHHGDDHGDHHGEAAAMAAGMPLWTLLPFALLLLSIAVFPLVNHHWWDHNENKAIIVGILAIPVAIYLFAVWGAPGVHELQHKGKEYISFMILLGALYVISGGILVKGSLDGTPIFNTLLLLLGGLIASFIGTTGASVLLIRPLLRANAPRVKKAHIVVFFIFIVSNCGGLLTPLGDPPLFLGYLSGVPFTWTFQLWNEWLVVNGLLLVVFHIWDQLVFNKEELQRPGSQLEEVQKHEPLAVLGLHNFIFLAVVVGVIYSAGAGILNGGKPWPWGIQEILMLGAALVSYFLTAPKYRESNKFTFAPIIEVAVLFVGIFITMIPALLVLNANGSKLGLEHPWQFFWATGLLSSVLDNAPTYLTFAATACGVEGIKLEGAYLAEYLGDGSNQERAGILAAISCGAVFMGANTYIGNGPNFMVKAIAEENGVKMPSFFGYMAYSGAVLIPIFIIITLMSFRN</sequence>
<dbReference type="PROSITE" id="PS51257">
    <property type="entry name" value="PROKAR_LIPOPROTEIN"/>
    <property type="match status" value="1"/>
</dbReference>
<dbReference type="Proteomes" id="UP000001887">
    <property type="component" value="Chromosome"/>
</dbReference>
<feature type="transmembrane region" description="Helical" evidence="2">
    <location>
        <begin position="519"/>
        <end position="542"/>
    </location>
</feature>
<feature type="region of interest" description="Disordered" evidence="1">
    <location>
        <begin position="32"/>
        <end position="97"/>
    </location>
</feature>
<feature type="transmembrane region" description="Helical" evidence="2">
    <location>
        <begin position="325"/>
        <end position="347"/>
    </location>
</feature>
<keyword evidence="5" id="KW-1185">Reference proteome</keyword>
<accession>D2R8A2</accession>
<name>D2R8A2_PIRSD</name>
<feature type="compositionally biased region" description="Low complexity" evidence="1">
    <location>
        <begin position="33"/>
        <end position="63"/>
    </location>
</feature>
<dbReference type="AlphaFoldDB" id="D2R8A2"/>
<feature type="transmembrane region" description="Helical" evidence="2">
    <location>
        <begin position="203"/>
        <end position="230"/>
    </location>
</feature>
<evidence type="ECO:0000256" key="3">
    <source>
        <dbReference type="SAM" id="SignalP"/>
    </source>
</evidence>
<evidence type="ECO:0000313" key="5">
    <source>
        <dbReference type="Proteomes" id="UP000001887"/>
    </source>
</evidence>
<dbReference type="eggNOG" id="COG1055">
    <property type="taxonomic scope" value="Bacteria"/>
</dbReference>
<feature type="transmembrane region" description="Helical" evidence="2">
    <location>
        <begin position="172"/>
        <end position="191"/>
    </location>
</feature>
<keyword evidence="2" id="KW-0472">Membrane</keyword>
<dbReference type="EMBL" id="CP001848">
    <property type="protein sequence ID" value="ADB15719.1"/>
    <property type="molecule type" value="Genomic_DNA"/>
</dbReference>
<feature type="transmembrane region" description="Helical" evidence="2">
    <location>
        <begin position="108"/>
        <end position="127"/>
    </location>
</feature>
<gene>
    <name evidence="4" type="ordered locus">Psta_1035</name>
</gene>
<organism evidence="4 5">
    <name type="scientific">Pirellula staleyi (strain ATCC 27377 / DSM 6068 / ICPB 4128)</name>
    <name type="common">Pirella staleyi</name>
    <dbReference type="NCBI Taxonomy" id="530564"/>
    <lineage>
        <taxon>Bacteria</taxon>
        <taxon>Pseudomonadati</taxon>
        <taxon>Planctomycetota</taxon>
        <taxon>Planctomycetia</taxon>
        <taxon>Pirellulales</taxon>
        <taxon>Pirellulaceae</taxon>
        <taxon>Pirellula</taxon>
    </lineage>
</organism>
<evidence type="ECO:0000313" key="4">
    <source>
        <dbReference type="EMBL" id="ADB15719.1"/>
    </source>
</evidence>
<feature type="transmembrane region" description="Helical" evidence="2">
    <location>
        <begin position="478"/>
        <end position="498"/>
    </location>
</feature>
<feature type="compositionally biased region" description="Basic and acidic residues" evidence="1">
    <location>
        <begin position="65"/>
        <end position="97"/>
    </location>
</feature>
<keyword evidence="2" id="KW-0812">Transmembrane</keyword>
<feature type="chain" id="PRO_5003036107" description="Citrate transporter" evidence="3">
    <location>
        <begin position="32"/>
        <end position="544"/>
    </location>
</feature>
<reference evidence="4 5" key="1">
    <citation type="journal article" date="2009" name="Stand. Genomic Sci.">
        <title>Complete genome sequence of Pirellula staleyi type strain (ATCC 27377).</title>
        <authorList>
            <person name="Clum A."/>
            <person name="Tindall B.J."/>
            <person name="Sikorski J."/>
            <person name="Ivanova N."/>
            <person name="Mavrommatis K."/>
            <person name="Lucas S."/>
            <person name="Glavina del Rio T."/>
            <person name="Nolan M."/>
            <person name="Chen F."/>
            <person name="Tice H."/>
            <person name="Pitluck S."/>
            <person name="Cheng J.F."/>
            <person name="Chertkov O."/>
            <person name="Brettin T."/>
            <person name="Han C."/>
            <person name="Detter J.C."/>
            <person name="Kuske C."/>
            <person name="Bruce D."/>
            <person name="Goodwin L."/>
            <person name="Ovchinikova G."/>
            <person name="Pati A."/>
            <person name="Mikhailova N."/>
            <person name="Chen A."/>
            <person name="Palaniappan K."/>
            <person name="Land M."/>
            <person name="Hauser L."/>
            <person name="Chang Y.J."/>
            <person name="Jeffries C.D."/>
            <person name="Chain P."/>
            <person name="Rohde M."/>
            <person name="Goker M."/>
            <person name="Bristow J."/>
            <person name="Eisen J.A."/>
            <person name="Markowitz V."/>
            <person name="Hugenholtz P."/>
            <person name="Kyrpides N.C."/>
            <person name="Klenk H.P."/>
            <person name="Lapidus A."/>
        </authorList>
    </citation>
    <scope>NUCLEOTIDE SEQUENCE [LARGE SCALE GENOMIC DNA]</scope>
    <source>
        <strain evidence="5">ATCC 27377 / DSM 6068 / ICPB 4128</strain>
    </source>
</reference>
<protein>
    <recommendedName>
        <fullName evidence="6">Citrate transporter</fullName>
    </recommendedName>
</protein>
<dbReference type="HOGENOM" id="CLU_034923_0_0_0"/>
<keyword evidence="2" id="KW-1133">Transmembrane helix</keyword>